<dbReference type="Proteomes" id="UP000224006">
    <property type="component" value="Chromosome IV"/>
</dbReference>
<dbReference type="PANTHER" id="PTHR37390:SF1">
    <property type="entry name" value="FOLATE-BINDING PROTEIN 1"/>
    <property type="match status" value="1"/>
</dbReference>
<accession>A0A2A9MBR2</accession>
<feature type="compositionally biased region" description="Acidic residues" evidence="3">
    <location>
        <begin position="450"/>
        <end position="459"/>
    </location>
</feature>
<evidence type="ECO:0000313" key="7">
    <source>
        <dbReference type="Proteomes" id="UP000224006"/>
    </source>
</evidence>
<gene>
    <name evidence="6" type="ORF">BESB_055690</name>
</gene>
<evidence type="ECO:0000256" key="4">
    <source>
        <dbReference type="SAM" id="SignalP"/>
    </source>
</evidence>
<feature type="compositionally biased region" description="Low complexity" evidence="3">
    <location>
        <begin position="413"/>
        <end position="425"/>
    </location>
</feature>
<dbReference type="Pfam" id="PF03024">
    <property type="entry name" value="Folate_rec"/>
    <property type="match status" value="1"/>
</dbReference>
<dbReference type="PANTHER" id="PTHR37390">
    <property type="entry name" value="OS02G0592500 PROTEIN"/>
    <property type="match status" value="1"/>
</dbReference>
<reference evidence="6 7" key="1">
    <citation type="submission" date="2017-09" db="EMBL/GenBank/DDBJ databases">
        <title>Genome sequencing of Besnoitia besnoiti strain Bb-Ger1.</title>
        <authorList>
            <person name="Schares G."/>
            <person name="Venepally P."/>
            <person name="Lorenzi H.A."/>
        </authorList>
    </citation>
    <scope>NUCLEOTIDE SEQUENCE [LARGE SCALE GENOMIC DNA]</scope>
    <source>
        <strain evidence="6 7">Bb-Ger1</strain>
    </source>
</reference>
<feature type="chain" id="PRO_5012179736" description="Folate receptor-like domain-containing protein" evidence="4">
    <location>
        <begin position="41"/>
        <end position="472"/>
    </location>
</feature>
<protein>
    <recommendedName>
        <fullName evidence="5">Folate receptor-like domain-containing protein</fullName>
    </recommendedName>
</protein>
<dbReference type="InterPro" id="IPR053305">
    <property type="entry name" value="Folate-binding_rcpt-like"/>
</dbReference>
<dbReference type="AlphaFoldDB" id="A0A2A9MBR2"/>
<evidence type="ECO:0000256" key="2">
    <source>
        <dbReference type="ARBA" id="ARBA00023157"/>
    </source>
</evidence>
<keyword evidence="1 4" id="KW-0732">Signal</keyword>
<evidence type="ECO:0000259" key="5">
    <source>
        <dbReference type="Pfam" id="PF03024"/>
    </source>
</evidence>
<feature type="domain" description="Folate receptor-like" evidence="5">
    <location>
        <begin position="90"/>
        <end position="223"/>
    </location>
</feature>
<feature type="compositionally biased region" description="Basic and acidic residues" evidence="3">
    <location>
        <begin position="400"/>
        <end position="412"/>
    </location>
</feature>
<evidence type="ECO:0000256" key="3">
    <source>
        <dbReference type="SAM" id="MobiDB-lite"/>
    </source>
</evidence>
<feature type="compositionally biased region" description="Acidic residues" evidence="3">
    <location>
        <begin position="235"/>
        <end position="247"/>
    </location>
</feature>
<sequence length="472" mass="51992">MKGGDASALLLRMRSSSREAWRKSLLVFLLVGLLFIHVCAEEVERENEKTNGTYSQVKTSREREAESKKYSSQGVCLPSMGFSVDIPRDRRDDVFLACHEHQGNTCCQRRDTEHVLRRLSFYYGMEKVKKGFSFPPRDCPSFTSAAMCARCDARVGLGKMTRRNAPLLCRSFCDTWFRACFDDYFAPAPSGSPQALTVCSPDSVICSPLRDVTSDGASFCRKLGFEVAGGSSGEEGTDEEENEEDDATPCYDGVPAASALGAAPKPPPPADDAGSGYPARWTWRERLWYLRYRLALYLSQMIPRTEFWLFLLLLFYFLSKALRAVRELVSRALFRPRHVGSQPWGQGCHASLDAADGGRSGDEEEEVYDEGEDADGRGAGGGAAPEAAEASVRPPAWRPLEGKKATPGERAADAAAQRWAQQRSAGGRGVQKAGFAAPTCSLFGGRRQEDDEEEEEVMNPEEVREVLAAVGR</sequence>
<feature type="compositionally biased region" description="Acidic residues" evidence="3">
    <location>
        <begin position="362"/>
        <end position="373"/>
    </location>
</feature>
<organism evidence="6 7">
    <name type="scientific">Besnoitia besnoiti</name>
    <name type="common">Apicomplexan protozoan</name>
    <dbReference type="NCBI Taxonomy" id="94643"/>
    <lineage>
        <taxon>Eukaryota</taxon>
        <taxon>Sar</taxon>
        <taxon>Alveolata</taxon>
        <taxon>Apicomplexa</taxon>
        <taxon>Conoidasida</taxon>
        <taxon>Coccidia</taxon>
        <taxon>Eucoccidiorida</taxon>
        <taxon>Eimeriorina</taxon>
        <taxon>Sarcocystidae</taxon>
        <taxon>Besnoitia</taxon>
    </lineage>
</organism>
<dbReference type="STRING" id="94643.A0A2A9MBR2"/>
<feature type="region of interest" description="Disordered" evidence="3">
    <location>
        <begin position="229"/>
        <end position="248"/>
    </location>
</feature>
<feature type="signal peptide" evidence="4">
    <location>
        <begin position="1"/>
        <end position="40"/>
    </location>
</feature>
<name>A0A2A9MBR2_BESBE</name>
<dbReference type="InterPro" id="IPR018143">
    <property type="entry name" value="Folate_rcpt-like"/>
</dbReference>
<keyword evidence="7" id="KW-1185">Reference proteome</keyword>
<keyword evidence="2" id="KW-1015">Disulfide bond</keyword>
<feature type="region of interest" description="Disordered" evidence="3">
    <location>
        <begin position="441"/>
        <end position="460"/>
    </location>
</feature>
<comment type="caution">
    <text evidence="6">The sequence shown here is derived from an EMBL/GenBank/DDBJ whole genome shotgun (WGS) entry which is preliminary data.</text>
</comment>
<dbReference type="KEGG" id="bbes:BESB_055690"/>
<dbReference type="VEuPathDB" id="ToxoDB:BESB_055690"/>
<feature type="region of interest" description="Disordered" evidence="3">
    <location>
        <begin position="343"/>
        <end position="433"/>
    </location>
</feature>
<dbReference type="GeneID" id="40310498"/>
<dbReference type="RefSeq" id="XP_029219927.1">
    <property type="nucleotide sequence ID" value="XM_029364004.1"/>
</dbReference>
<dbReference type="OrthoDB" id="342101at2759"/>
<dbReference type="EMBL" id="NWUJ01000004">
    <property type="protein sequence ID" value="PFH35918.1"/>
    <property type="molecule type" value="Genomic_DNA"/>
</dbReference>
<proteinExistence type="predicted"/>
<evidence type="ECO:0000313" key="6">
    <source>
        <dbReference type="EMBL" id="PFH35918.1"/>
    </source>
</evidence>
<evidence type="ECO:0000256" key="1">
    <source>
        <dbReference type="ARBA" id="ARBA00022729"/>
    </source>
</evidence>